<evidence type="ECO:0000256" key="1">
    <source>
        <dbReference type="SAM" id="MobiDB-lite"/>
    </source>
</evidence>
<accession>A0ABP7Z4D6</accession>
<gene>
    <name evidence="2" type="ORF">GCM10022285_52590</name>
</gene>
<sequence>MPSPTPRAMTGEYETGRRHGADPWVRGVTPLPGSRHPPSSAAPCRGGTSVTDLAPQPLRWLVLATEAGPGLELTRLFPDSPTAPLDD</sequence>
<reference evidence="3" key="1">
    <citation type="journal article" date="2019" name="Int. J. Syst. Evol. Microbiol.">
        <title>The Global Catalogue of Microorganisms (GCM) 10K type strain sequencing project: providing services to taxonomists for standard genome sequencing and annotation.</title>
        <authorList>
            <consortium name="The Broad Institute Genomics Platform"/>
            <consortium name="The Broad Institute Genome Sequencing Center for Infectious Disease"/>
            <person name="Wu L."/>
            <person name="Ma J."/>
        </authorList>
    </citation>
    <scope>NUCLEOTIDE SEQUENCE [LARGE SCALE GENOMIC DNA]</scope>
    <source>
        <strain evidence="3">JCM 17589</strain>
    </source>
</reference>
<feature type="region of interest" description="Disordered" evidence="1">
    <location>
        <begin position="1"/>
        <end position="52"/>
    </location>
</feature>
<organism evidence="2 3">
    <name type="scientific">Streptomyces tunisiensis</name>
    <dbReference type="NCBI Taxonomy" id="948699"/>
    <lineage>
        <taxon>Bacteria</taxon>
        <taxon>Bacillati</taxon>
        <taxon>Actinomycetota</taxon>
        <taxon>Actinomycetes</taxon>
        <taxon>Kitasatosporales</taxon>
        <taxon>Streptomycetaceae</taxon>
        <taxon>Streptomyces</taxon>
    </lineage>
</organism>
<dbReference type="EMBL" id="BAABBU010000026">
    <property type="protein sequence ID" value="GAA4146524.1"/>
    <property type="molecule type" value="Genomic_DNA"/>
</dbReference>
<evidence type="ECO:0000313" key="2">
    <source>
        <dbReference type="EMBL" id="GAA4146524.1"/>
    </source>
</evidence>
<proteinExistence type="predicted"/>
<dbReference type="Proteomes" id="UP001501845">
    <property type="component" value="Unassembled WGS sequence"/>
</dbReference>
<comment type="caution">
    <text evidence="2">The sequence shown here is derived from an EMBL/GenBank/DDBJ whole genome shotgun (WGS) entry which is preliminary data.</text>
</comment>
<name>A0ABP7Z4D6_9ACTN</name>
<keyword evidence="3" id="KW-1185">Reference proteome</keyword>
<protein>
    <submittedName>
        <fullName evidence="2">Uncharacterized protein</fullName>
    </submittedName>
</protein>
<evidence type="ECO:0000313" key="3">
    <source>
        <dbReference type="Proteomes" id="UP001501845"/>
    </source>
</evidence>